<evidence type="ECO:0000313" key="3">
    <source>
        <dbReference type="Proteomes" id="UP000019753"/>
    </source>
</evidence>
<keyword evidence="1" id="KW-1133">Transmembrane helix</keyword>
<proteinExistence type="predicted"/>
<keyword evidence="3" id="KW-1185">Reference proteome</keyword>
<reference evidence="2 3" key="1">
    <citation type="submission" date="2014-01" db="EMBL/GenBank/DDBJ databases">
        <title>Actinotalea ferrariae CF5-4.</title>
        <authorList>
            <person name="Chen F."/>
            <person name="Li Y."/>
            <person name="Wang G."/>
        </authorList>
    </citation>
    <scope>NUCLEOTIDE SEQUENCE [LARGE SCALE GENOMIC DNA]</scope>
    <source>
        <strain evidence="2 3">CF5-4</strain>
    </source>
</reference>
<gene>
    <name evidence="2" type="ORF">N866_08730</name>
</gene>
<dbReference type="Proteomes" id="UP000019753">
    <property type="component" value="Unassembled WGS sequence"/>
</dbReference>
<dbReference type="AlphaFoldDB" id="A0A021VTT1"/>
<feature type="transmembrane region" description="Helical" evidence="1">
    <location>
        <begin position="118"/>
        <end position="137"/>
    </location>
</feature>
<dbReference type="RefSeq" id="WP_034223011.1">
    <property type="nucleotide sequence ID" value="NZ_AXCW01000026.1"/>
</dbReference>
<sequence>MGRRAHILVWTLGAAVGALLVGIAVGLVVGVTSGLAGPPRDGWEDLAAFALGLVLGLAAAALTWFVLFFVLVVRRFVREGRRVGVVLWSLPLLVGVPLVAWLLLGLTGAVVGGELTQTTLLVAVVAALVVPPAVVLVREGGPQPI</sequence>
<evidence type="ECO:0000256" key="1">
    <source>
        <dbReference type="SAM" id="Phobius"/>
    </source>
</evidence>
<keyword evidence="1" id="KW-0812">Transmembrane</keyword>
<feature type="transmembrane region" description="Helical" evidence="1">
    <location>
        <begin position="85"/>
        <end position="106"/>
    </location>
</feature>
<protein>
    <submittedName>
        <fullName evidence="2">Uncharacterized protein</fullName>
    </submittedName>
</protein>
<dbReference type="EMBL" id="AXCW01000026">
    <property type="protein sequence ID" value="EYR64566.1"/>
    <property type="molecule type" value="Genomic_DNA"/>
</dbReference>
<feature type="transmembrane region" description="Helical" evidence="1">
    <location>
        <begin position="49"/>
        <end position="73"/>
    </location>
</feature>
<organism evidence="2 3">
    <name type="scientific">Actinotalea ferrariae CF5-4</name>
    <dbReference type="NCBI Taxonomy" id="948458"/>
    <lineage>
        <taxon>Bacteria</taxon>
        <taxon>Bacillati</taxon>
        <taxon>Actinomycetota</taxon>
        <taxon>Actinomycetes</taxon>
        <taxon>Micrococcales</taxon>
        <taxon>Cellulomonadaceae</taxon>
        <taxon>Actinotalea</taxon>
    </lineage>
</organism>
<feature type="transmembrane region" description="Helical" evidence="1">
    <location>
        <begin position="7"/>
        <end position="29"/>
    </location>
</feature>
<name>A0A021VTT1_9CELL</name>
<comment type="caution">
    <text evidence="2">The sequence shown here is derived from an EMBL/GenBank/DDBJ whole genome shotgun (WGS) entry which is preliminary data.</text>
</comment>
<accession>A0A021VTT1</accession>
<keyword evidence="1" id="KW-0472">Membrane</keyword>
<evidence type="ECO:0000313" key="2">
    <source>
        <dbReference type="EMBL" id="EYR64566.1"/>
    </source>
</evidence>